<dbReference type="STRING" id="93759.A0A1R3KFP3"/>
<accession>A0A1R3KFP3</accession>
<dbReference type="AlphaFoldDB" id="A0A1R3KFP3"/>
<evidence type="ECO:0000256" key="1">
    <source>
        <dbReference type="SAM" id="Phobius"/>
    </source>
</evidence>
<reference evidence="3" key="1">
    <citation type="submission" date="2013-09" db="EMBL/GenBank/DDBJ databases">
        <title>Corchorus olitorius genome sequencing.</title>
        <authorList>
            <person name="Alam M."/>
            <person name="Haque M.S."/>
            <person name="Islam M.S."/>
            <person name="Emdad E.M."/>
            <person name="Islam M.M."/>
            <person name="Ahmed B."/>
            <person name="Halim A."/>
            <person name="Hossen Q.M.M."/>
            <person name="Hossain M.Z."/>
            <person name="Ahmed R."/>
            <person name="Khan M.M."/>
            <person name="Islam R."/>
            <person name="Rashid M.M."/>
            <person name="Khan S.A."/>
            <person name="Rahman M.S."/>
            <person name="Alam M."/>
            <person name="Yahiya A.S."/>
            <person name="Khan M.S."/>
            <person name="Azam M.S."/>
            <person name="Haque T."/>
            <person name="Lashkar M.Z.H."/>
            <person name="Akhand A.I."/>
            <person name="Morshed G."/>
            <person name="Roy S."/>
            <person name="Uddin K.S."/>
            <person name="Rabeya T."/>
            <person name="Hossain A.S."/>
            <person name="Chowdhury A."/>
            <person name="Snigdha A.R."/>
            <person name="Mortoza M.S."/>
            <person name="Matin S.A."/>
            <person name="Hoque S.M.E."/>
            <person name="Islam M.K."/>
            <person name="Roy D.K."/>
            <person name="Haider R."/>
            <person name="Moosa M.M."/>
            <person name="Elias S.M."/>
            <person name="Hasan A.M."/>
            <person name="Jahan S."/>
            <person name="Shafiuddin M."/>
            <person name="Mahmood N."/>
            <person name="Shommy N.S."/>
        </authorList>
    </citation>
    <scope>NUCLEOTIDE SEQUENCE [LARGE SCALE GENOMIC DNA]</scope>
    <source>
        <strain evidence="3">cv. O-4</strain>
    </source>
</reference>
<sequence>MTRSIPPLPSPEQQLPFIHHQLPLPTGYIIPPIAAVTAAFSILLVLSLCLRKIRRERTAPTESKPPHQFSYSVLGLVRCGQLGSKLKCF</sequence>
<evidence type="ECO:0000313" key="2">
    <source>
        <dbReference type="EMBL" id="OMP05901.1"/>
    </source>
</evidence>
<keyword evidence="3" id="KW-1185">Reference proteome</keyword>
<feature type="transmembrane region" description="Helical" evidence="1">
    <location>
        <begin position="29"/>
        <end position="50"/>
    </location>
</feature>
<keyword evidence="1" id="KW-1133">Transmembrane helix</keyword>
<comment type="caution">
    <text evidence="2">The sequence shown here is derived from an EMBL/GenBank/DDBJ whole genome shotgun (WGS) entry which is preliminary data.</text>
</comment>
<keyword evidence="1" id="KW-0472">Membrane</keyword>
<protein>
    <submittedName>
        <fullName evidence="2">ATP binding protein</fullName>
    </submittedName>
</protein>
<gene>
    <name evidence="2" type="ORF">COLO4_08467</name>
</gene>
<name>A0A1R3KFP3_9ROSI</name>
<keyword evidence="1" id="KW-0812">Transmembrane</keyword>
<dbReference type="Proteomes" id="UP000187203">
    <property type="component" value="Unassembled WGS sequence"/>
</dbReference>
<proteinExistence type="predicted"/>
<evidence type="ECO:0000313" key="3">
    <source>
        <dbReference type="Proteomes" id="UP000187203"/>
    </source>
</evidence>
<dbReference type="EMBL" id="AWUE01013790">
    <property type="protein sequence ID" value="OMP05901.1"/>
    <property type="molecule type" value="Genomic_DNA"/>
</dbReference>
<organism evidence="2 3">
    <name type="scientific">Corchorus olitorius</name>
    <dbReference type="NCBI Taxonomy" id="93759"/>
    <lineage>
        <taxon>Eukaryota</taxon>
        <taxon>Viridiplantae</taxon>
        <taxon>Streptophyta</taxon>
        <taxon>Embryophyta</taxon>
        <taxon>Tracheophyta</taxon>
        <taxon>Spermatophyta</taxon>
        <taxon>Magnoliopsida</taxon>
        <taxon>eudicotyledons</taxon>
        <taxon>Gunneridae</taxon>
        <taxon>Pentapetalae</taxon>
        <taxon>rosids</taxon>
        <taxon>malvids</taxon>
        <taxon>Malvales</taxon>
        <taxon>Malvaceae</taxon>
        <taxon>Grewioideae</taxon>
        <taxon>Apeibeae</taxon>
        <taxon>Corchorus</taxon>
    </lineage>
</organism>